<accession>A0ABV5GXJ5</accession>
<sequence length="119" mass="13784">MAEHNQLGKKGEELAVNFLIENGYSIMERNYRYQKAEVDIIAKKGGFLAVIEVKTRSTINFGNPQDFVKPKQIQRLVKAIDQYVETNNLDMEVRFDIVAIVKTGNTFEIEHLENAFYHF</sequence>
<dbReference type="Proteomes" id="UP001589590">
    <property type="component" value="Unassembled WGS sequence"/>
</dbReference>
<evidence type="ECO:0000256" key="2">
    <source>
        <dbReference type="HAMAP-Rule" id="MF_00048"/>
    </source>
</evidence>
<reference evidence="3 4" key="1">
    <citation type="submission" date="2024-09" db="EMBL/GenBank/DDBJ databases">
        <authorList>
            <person name="Sun Q."/>
            <person name="Mori K."/>
        </authorList>
    </citation>
    <scope>NUCLEOTIDE SEQUENCE [LARGE SCALE GENOMIC DNA]</scope>
    <source>
        <strain evidence="3 4">CECT 8300</strain>
    </source>
</reference>
<evidence type="ECO:0000313" key="4">
    <source>
        <dbReference type="Proteomes" id="UP001589590"/>
    </source>
</evidence>
<dbReference type="InterPro" id="IPR011856">
    <property type="entry name" value="tRNA_endonuc-like_dom_sf"/>
</dbReference>
<dbReference type="SUPFAM" id="SSF52980">
    <property type="entry name" value="Restriction endonuclease-like"/>
    <property type="match status" value="1"/>
</dbReference>
<dbReference type="EMBL" id="JBHMFA010000001">
    <property type="protein sequence ID" value="MFB9103745.1"/>
    <property type="molecule type" value="Genomic_DNA"/>
</dbReference>
<dbReference type="NCBIfam" id="NF009150">
    <property type="entry name" value="PRK12497.1-3"/>
    <property type="match status" value="1"/>
</dbReference>
<name>A0ABV5GXJ5_9FLAO</name>
<evidence type="ECO:0000256" key="1">
    <source>
        <dbReference type="ARBA" id="ARBA00006738"/>
    </source>
</evidence>
<keyword evidence="4" id="KW-1185">Reference proteome</keyword>
<gene>
    <name evidence="3" type="ORF">ACFFU1_02450</name>
</gene>
<dbReference type="HAMAP" id="MF_00048">
    <property type="entry name" value="UPF0102"/>
    <property type="match status" value="1"/>
</dbReference>
<dbReference type="InterPro" id="IPR011335">
    <property type="entry name" value="Restrct_endonuc-II-like"/>
</dbReference>
<comment type="similarity">
    <text evidence="1 2">Belongs to the UPF0102 family.</text>
</comment>
<organism evidence="3 4">
    <name type="scientific">Algibacter miyuki</name>
    <dbReference type="NCBI Taxonomy" id="1306933"/>
    <lineage>
        <taxon>Bacteria</taxon>
        <taxon>Pseudomonadati</taxon>
        <taxon>Bacteroidota</taxon>
        <taxon>Flavobacteriia</taxon>
        <taxon>Flavobacteriales</taxon>
        <taxon>Flavobacteriaceae</taxon>
        <taxon>Algibacter</taxon>
    </lineage>
</organism>
<dbReference type="InterPro" id="IPR003509">
    <property type="entry name" value="UPF0102_YraN-like"/>
</dbReference>
<evidence type="ECO:0000313" key="3">
    <source>
        <dbReference type="EMBL" id="MFB9103745.1"/>
    </source>
</evidence>
<dbReference type="Pfam" id="PF02021">
    <property type="entry name" value="UPF0102"/>
    <property type="match status" value="1"/>
</dbReference>
<protein>
    <recommendedName>
        <fullName evidence="2">UPF0102 protein ACFFU1_02450</fullName>
    </recommendedName>
</protein>
<dbReference type="Gene3D" id="3.40.1350.10">
    <property type="match status" value="1"/>
</dbReference>
<dbReference type="PANTHER" id="PTHR34039">
    <property type="entry name" value="UPF0102 PROTEIN YRAN"/>
    <property type="match status" value="1"/>
</dbReference>
<dbReference type="RefSeq" id="WP_290269533.1">
    <property type="nucleotide sequence ID" value="NZ_JAUFQP010000007.1"/>
</dbReference>
<dbReference type="CDD" id="cd20736">
    <property type="entry name" value="PoNe_Nuclease"/>
    <property type="match status" value="1"/>
</dbReference>
<dbReference type="PANTHER" id="PTHR34039:SF1">
    <property type="entry name" value="UPF0102 PROTEIN YRAN"/>
    <property type="match status" value="1"/>
</dbReference>
<comment type="caution">
    <text evidence="3">The sequence shown here is derived from an EMBL/GenBank/DDBJ whole genome shotgun (WGS) entry which is preliminary data.</text>
</comment>
<proteinExistence type="inferred from homology"/>